<accession>A0A0D3G058</accession>
<evidence type="ECO:0000313" key="2">
    <source>
        <dbReference type="EnsemblPlants" id="OBART04G25230.1"/>
    </source>
</evidence>
<feature type="region of interest" description="Disordered" evidence="1">
    <location>
        <begin position="59"/>
        <end position="82"/>
    </location>
</feature>
<organism evidence="2">
    <name type="scientific">Oryza barthii</name>
    <dbReference type="NCBI Taxonomy" id="65489"/>
    <lineage>
        <taxon>Eukaryota</taxon>
        <taxon>Viridiplantae</taxon>
        <taxon>Streptophyta</taxon>
        <taxon>Embryophyta</taxon>
        <taxon>Tracheophyta</taxon>
        <taxon>Spermatophyta</taxon>
        <taxon>Magnoliopsida</taxon>
        <taxon>Liliopsida</taxon>
        <taxon>Poales</taxon>
        <taxon>Poaceae</taxon>
        <taxon>BOP clade</taxon>
        <taxon>Oryzoideae</taxon>
        <taxon>Oryzeae</taxon>
        <taxon>Oryzinae</taxon>
        <taxon>Oryza</taxon>
    </lineage>
</organism>
<sequence>MASYAAQLKDMFFGLVERVTGYGRGEDKDVAAGVDEPSKLASEEVAVSSEEVVIVQRNEIRSRGADPSVSGGKQPGINAAGI</sequence>
<dbReference type="EnsemblPlants" id="OBART04G25230.1">
    <property type="protein sequence ID" value="OBART04G25230.1"/>
    <property type="gene ID" value="OBART04G25230"/>
</dbReference>
<dbReference type="PaxDb" id="65489-OBART04G25230.1"/>
<reference evidence="2" key="1">
    <citation type="journal article" date="2009" name="Rice">
        <title>De Novo Next Generation Sequencing of Plant Genomes.</title>
        <authorList>
            <person name="Rounsley S."/>
            <person name="Marri P.R."/>
            <person name="Yu Y."/>
            <person name="He R."/>
            <person name="Sisneros N."/>
            <person name="Goicoechea J.L."/>
            <person name="Lee S.J."/>
            <person name="Angelova A."/>
            <person name="Kudrna D."/>
            <person name="Luo M."/>
            <person name="Affourtit J."/>
            <person name="Desany B."/>
            <person name="Knight J."/>
            <person name="Niazi F."/>
            <person name="Egholm M."/>
            <person name="Wing R.A."/>
        </authorList>
    </citation>
    <scope>NUCLEOTIDE SEQUENCE [LARGE SCALE GENOMIC DNA]</scope>
    <source>
        <strain evidence="2">cv. IRGC 105608</strain>
    </source>
</reference>
<dbReference type="eggNOG" id="ENOG502R3RF">
    <property type="taxonomic scope" value="Eukaryota"/>
</dbReference>
<keyword evidence="3" id="KW-1185">Reference proteome</keyword>
<evidence type="ECO:0000313" key="3">
    <source>
        <dbReference type="Proteomes" id="UP000026960"/>
    </source>
</evidence>
<name>A0A0D3G058_9ORYZ</name>
<evidence type="ECO:0000256" key="1">
    <source>
        <dbReference type="SAM" id="MobiDB-lite"/>
    </source>
</evidence>
<protein>
    <submittedName>
        <fullName evidence="2">Uncharacterized protein</fullName>
    </submittedName>
</protein>
<dbReference type="AlphaFoldDB" id="A0A0D3G058"/>
<reference evidence="2" key="2">
    <citation type="submission" date="2015-03" db="UniProtKB">
        <authorList>
            <consortium name="EnsemblPlants"/>
        </authorList>
    </citation>
    <scope>IDENTIFICATION</scope>
</reference>
<proteinExistence type="predicted"/>
<dbReference type="Proteomes" id="UP000026960">
    <property type="component" value="Chromosome 4"/>
</dbReference>
<dbReference type="HOGENOM" id="CLU_182694_2_0_1"/>
<dbReference type="Gramene" id="OBART04G25230.1">
    <property type="protein sequence ID" value="OBART04G25230.1"/>
    <property type="gene ID" value="OBART04G25230"/>
</dbReference>